<dbReference type="SUPFAM" id="SSF51735">
    <property type="entry name" value="NAD(P)-binding Rossmann-fold domains"/>
    <property type="match status" value="1"/>
</dbReference>
<name>A0A6A5TBB6_9PLEO</name>
<dbReference type="CDD" id="cd05374">
    <property type="entry name" value="17beta-HSD-like_SDR_c"/>
    <property type="match status" value="1"/>
</dbReference>
<evidence type="ECO:0000313" key="5">
    <source>
        <dbReference type="EMBL" id="KAF1949568.1"/>
    </source>
</evidence>
<protein>
    <submittedName>
        <fullName evidence="5">Oxidoreductase,short chain dehydrogenase-like protein</fullName>
    </submittedName>
</protein>
<proteinExistence type="inferred from homology"/>
<dbReference type="PANTHER" id="PTHR43976">
    <property type="entry name" value="SHORT CHAIN DEHYDROGENASE"/>
    <property type="match status" value="1"/>
</dbReference>
<keyword evidence="6" id="KW-1185">Reference proteome</keyword>
<reference evidence="5" key="1">
    <citation type="journal article" date="2020" name="Stud. Mycol.">
        <title>101 Dothideomycetes genomes: a test case for predicting lifestyles and emergence of pathogens.</title>
        <authorList>
            <person name="Haridas S."/>
            <person name="Albert R."/>
            <person name="Binder M."/>
            <person name="Bloem J."/>
            <person name="Labutti K."/>
            <person name="Salamov A."/>
            <person name="Andreopoulos B."/>
            <person name="Baker S."/>
            <person name="Barry K."/>
            <person name="Bills G."/>
            <person name="Bluhm B."/>
            <person name="Cannon C."/>
            <person name="Castanera R."/>
            <person name="Culley D."/>
            <person name="Daum C."/>
            <person name="Ezra D."/>
            <person name="Gonzalez J."/>
            <person name="Henrissat B."/>
            <person name="Kuo A."/>
            <person name="Liang C."/>
            <person name="Lipzen A."/>
            <person name="Lutzoni F."/>
            <person name="Magnuson J."/>
            <person name="Mondo S."/>
            <person name="Nolan M."/>
            <person name="Ohm R."/>
            <person name="Pangilinan J."/>
            <person name="Park H.-J."/>
            <person name="Ramirez L."/>
            <person name="Alfaro M."/>
            <person name="Sun H."/>
            <person name="Tritt A."/>
            <person name="Yoshinaga Y."/>
            <person name="Zwiers L.-H."/>
            <person name="Turgeon B."/>
            <person name="Goodwin S."/>
            <person name="Spatafora J."/>
            <person name="Crous P."/>
            <person name="Grigoriev I."/>
        </authorList>
    </citation>
    <scope>NUCLEOTIDE SEQUENCE</scope>
    <source>
        <strain evidence="5">CBS 675.92</strain>
    </source>
</reference>
<evidence type="ECO:0000256" key="2">
    <source>
        <dbReference type="ARBA" id="ARBA00022857"/>
    </source>
</evidence>
<evidence type="ECO:0000256" key="3">
    <source>
        <dbReference type="ARBA" id="ARBA00023002"/>
    </source>
</evidence>
<dbReference type="Proteomes" id="UP000800035">
    <property type="component" value="Unassembled WGS sequence"/>
</dbReference>
<dbReference type="OrthoDB" id="1274115at2759"/>
<dbReference type="InterPro" id="IPR002347">
    <property type="entry name" value="SDR_fam"/>
</dbReference>
<comment type="similarity">
    <text evidence="1 4">Belongs to the short-chain dehydrogenases/reductases (SDR) family.</text>
</comment>
<keyword evidence="3" id="KW-0560">Oxidoreductase</keyword>
<dbReference type="PRINTS" id="PR00080">
    <property type="entry name" value="SDRFAMILY"/>
</dbReference>
<accession>A0A6A5TBB6</accession>
<dbReference type="PRINTS" id="PR00081">
    <property type="entry name" value="GDHRDH"/>
</dbReference>
<evidence type="ECO:0000313" key="6">
    <source>
        <dbReference type="Proteomes" id="UP000800035"/>
    </source>
</evidence>
<dbReference type="EMBL" id="ML977035">
    <property type="protein sequence ID" value="KAF1949568.1"/>
    <property type="molecule type" value="Genomic_DNA"/>
</dbReference>
<sequence>MPQLTWLVTGCSSGIGKSLASTLIARGERVVATSRNVKDVIHLQSDSVLPLELDITSSPETVKNVVDEAINTFGGIDVLVNNAGYLHGAFIEEAGVNDYIENFKVNVCGTMNVTRAILPHFRSKSSGTVVFIGSRCGWEGDMGAAPYNATKYALEGIFDTFQIETASFGVRSMIVQPGYFRTDLFSTARLVFSRTHPNETYDDIQMGLLNELAKMHGHQPGDPDRAAHRIVDVVKSEGMAAGKSFPKRLPLGEDAVRAMRVKCEETLKICEEWDEVSKSTTFEGGWDQELGLLGKE</sequence>
<keyword evidence="2" id="KW-0521">NADP</keyword>
<dbReference type="InterPro" id="IPR020904">
    <property type="entry name" value="Sc_DH/Rdtase_CS"/>
</dbReference>
<dbReference type="Pfam" id="PF00106">
    <property type="entry name" value="adh_short"/>
    <property type="match status" value="1"/>
</dbReference>
<organism evidence="5 6">
    <name type="scientific">Byssothecium circinans</name>
    <dbReference type="NCBI Taxonomy" id="147558"/>
    <lineage>
        <taxon>Eukaryota</taxon>
        <taxon>Fungi</taxon>
        <taxon>Dikarya</taxon>
        <taxon>Ascomycota</taxon>
        <taxon>Pezizomycotina</taxon>
        <taxon>Dothideomycetes</taxon>
        <taxon>Pleosporomycetidae</taxon>
        <taxon>Pleosporales</taxon>
        <taxon>Massarineae</taxon>
        <taxon>Massarinaceae</taxon>
        <taxon>Byssothecium</taxon>
    </lineage>
</organism>
<dbReference type="AlphaFoldDB" id="A0A6A5TBB6"/>
<evidence type="ECO:0000256" key="4">
    <source>
        <dbReference type="RuleBase" id="RU000363"/>
    </source>
</evidence>
<dbReference type="InterPro" id="IPR051911">
    <property type="entry name" value="SDR_oxidoreductase"/>
</dbReference>
<dbReference type="Gene3D" id="3.40.50.720">
    <property type="entry name" value="NAD(P)-binding Rossmann-like Domain"/>
    <property type="match status" value="1"/>
</dbReference>
<dbReference type="PANTHER" id="PTHR43976:SF16">
    <property type="entry name" value="SHORT-CHAIN DEHYDROGENASE_REDUCTASE FAMILY PROTEIN"/>
    <property type="match status" value="1"/>
</dbReference>
<evidence type="ECO:0000256" key="1">
    <source>
        <dbReference type="ARBA" id="ARBA00006484"/>
    </source>
</evidence>
<gene>
    <name evidence="5" type="ORF">CC80DRAFT_457119</name>
</gene>
<dbReference type="GO" id="GO:0016491">
    <property type="term" value="F:oxidoreductase activity"/>
    <property type="evidence" value="ECO:0007669"/>
    <property type="project" value="UniProtKB-KW"/>
</dbReference>
<dbReference type="PROSITE" id="PS00061">
    <property type="entry name" value="ADH_SHORT"/>
    <property type="match status" value="1"/>
</dbReference>
<dbReference type="InterPro" id="IPR036291">
    <property type="entry name" value="NAD(P)-bd_dom_sf"/>
</dbReference>